<dbReference type="InterPro" id="IPR029044">
    <property type="entry name" value="Nucleotide-diphossugar_trans"/>
</dbReference>
<gene>
    <name evidence="1" type="ORF">CYMTET_14929</name>
    <name evidence="2" type="ORF">CYMTET_4700</name>
</gene>
<evidence type="ECO:0000313" key="1">
    <source>
        <dbReference type="EMBL" id="KAK3277039.1"/>
    </source>
</evidence>
<accession>A0AAE0LJV6</accession>
<reference evidence="2" key="2">
    <citation type="submission" date="2023-06" db="EMBL/GenBank/DDBJ databases">
        <title>Long-read-based genome assembly of the green algal bacterivore Cymbomonas tetramitiformis.</title>
        <authorList>
            <person name="Gyaltshen Y."/>
            <person name="Rozenberg A."/>
            <person name="Paasch A."/>
            <person name="Burns J.A."/>
            <person name="Warring S."/>
            <person name="Larson R."/>
            <person name="Maurer-Alcala X."/>
            <person name="Dacks J."/>
            <person name="Kim E."/>
        </authorList>
    </citation>
    <scope>NUCLEOTIDE SEQUENCE</scope>
    <source>
        <strain evidence="2">PLY_AMNH</strain>
    </source>
</reference>
<dbReference type="Proteomes" id="UP001190700">
    <property type="component" value="Unassembled WGS sequence"/>
</dbReference>
<dbReference type="EMBL" id="LGRX02006265">
    <property type="protein sequence ID" value="KAK3277039.1"/>
    <property type="molecule type" value="Genomic_DNA"/>
</dbReference>
<dbReference type="EMBL" id="LGRX02000728">
    <property type="protein sequence ID" value="KAK3287807.1"/>
    <property type="molecule type" value="Genomic_DNA"/>
</dbReference>
<evidence type="ECO:0000313" key="2">
    <source>
        <dbReference type="EMBL" id="KAK3287807.1"/>
    </source>
</evidence>
<organism evidence="2 3">
    <name type="scientific">Cymbomonas tetramitiformis</name>
    <dbReference type="NCBI Taxonomy" id="36881"/>
    <lineage>
        <taxon>Eukaryota</taxon>
        <taxon>Viridiplantae</taxon>
        <taxon>Chlorophyta</taxon>
        <taxon>Pyramimonadophyceae</taxon>
        <taxon>Pyramimonadales</taxon>
        <taxon>Pyramimonadaceae</taxon>
        <taxon>Cymbomonas</taxon>
    </lineage>
</organism>
<name>A0AAE0LJV6_9CHLO</name>
<dbReference type="AlphaFoldDB" id="A0AAE0LJV6"/>
<evidence type="ECO:0000313" key="3">
    <source>
        <dbReference type="Proteomes" id="UP001190700"/>
    </source>
</evidence>
<dbReference type="Gene3D" id="3.90.550.10">
    <property type="entry name" value="Spore Coat Polysaccharide Biosynthesis Protein SpsA, Chain A"/>
    <property type="match status" value="1"/>
</dbReference>
<sequence length="453" mass="50218">MSLDALFQEDYTSGASKGMGASYEKTNRTAFDIGSGLVEEKVEVVEKKVYKSTVKVVILAGSFAPKLTTDIIDEMNQYLTSGGRFDGISGAGGDSRHMGSASTWIRGPHGKEHVSYGNVKMADTTAFESMLILLRKVDRLFPIEQNVYVVTNNANYSEIMDVANETDVQFPRENIVKNGASHPKNDPVSALSDLQLAIDHFKIDMPVLVIGAEVVLYPDFNLQRIIEHSYICGKSIIGYSKLVANEHVVAEAKDKIGTMEVQGNSSINELVKFNKSAMDTDNACMACPIFYLPSKNLSLVKDYNVMKGKAGELNDFYDFMVGRTATLALDIGFGFFDLRTLGNLKFAQSFFEFYRMEKKAVNAAMKVSDTDSSLELKTSFSGMGDASKYAISESQVLGLGNMTPQLENLCRDFIRRYFIEKSASLTGKMDYKIPSTFYMTSYRRQVSHADMQA</sequence>
<keyword evidence="3" id="KW-1185">Reference proteome</keyword>
<proteinExistence type="predicted"/>
<protein>
    <submittedName>
        <fullName evidence="2">Uncharacterized protein</fullName>
    </submittedName>
</protein>
<comment type="caution">
    <text evidence="2">The sequence shown here is derived from an EMBL/GenBank/DDBJ whole genome shotgun (WGS) entry which is preliminary data.</text>
</comment>
<reference evidence="2 3" key="1">
    <citation type="journal article" date="2015" name="Genome Biol. Evol.">
        <title>Comparative Genomics of a Bacterivorous Green Alga Reveals Evolutionary Causalities and Consequences of Phago-Mixotrophic Mode of Nutrition.</title>
        <authorList>
            <person name="Burns J.A."/>
            <person name="Paasch A."/>
            <person name="Narechania A."/>
            <person name="Kim E."/>
        </authorList>
    </citation>
    <scope>NUCLEOTIDE SEQUENCE [LARGE SCALE GENOMIC DNA]</scope>
    <source>
        <strain evidence="2">PLY_AMNH</strain>
    </source>
</reference>